<dbReference type="Proteomes" id="UP000029452">
    <property type="component" value="Unassembled WGS sequence"/>
</dbReference>
<comment type="caution">
    <text evidence="1">The sequence shown here is derived from an EMBL/GenBank/DDBJ whole genome shotgun (WGS) entry which is preliminary data.</text>
</comment>
<gene>
    <name evidence="1" type="ORF">LptCag_1004</name>
</gene>
<organism evidence="1 2">
    <name type="scientific">Leptospirillum ferriphilum</name>
    <dbReference type="NCBI Taxonomy" id="178606"/>
    <lineage>
        <taxon>Bacteria</taxon>
        <taxon>Pseudomonadati</taxon>
        <taxon>Nitrospirota</taxon>
        <taxon>Nitrospiria</taxon>
        <taxon>Nitrospirales</taxon>
        <taxon>Nitrospiraceae</taxon>
        <taxon>Leptospirillum</taxon>
    </lineage>
</organism>
<dbReference type="PATRIC" id="fig|178606.4.peg.810"/>
<reference evidence="1 2" key="1">
    <citation type="submission" date="2014-06" db="EMBL/GenBank/DDBJ databases">
        <title>Draft genome sequence of iron oxidizing acidophile Leptospirillum ferriphilum DSM14647.</title>
        <authorList>
            <person name="Cardenas J.P."/>
            <person name="Lazcano M."/>
            <person name="Ossandon F.J."/>
            <person name="Corbett M."/>
            <person name="Holmes D.S."/>
            <person name="Watkin E."/>
        </authorList>
    </citation>
    <scope>NUCLEOTIDE SEQUENCE [LARGE SCALE GENOMIC DNA]</scope>
    <source>
        <strain evidence="1 2">DSM 14647</strain>
    </source>
</reference>
<dbReference type="AlphaFoldDB" id="A0A094YLX9"/>
<protein>
    <submittedName>
        <fullName evidence="1">Uncharacterized protein</fullName>
    </submittedName>
</protein>
<evidence type="ECO:0000313" key="2">
    <source>
        <dbReference type="Proteomes" id="UP000029452"/>
    </source>
</evidence>
<evidence type="ECO:0000313" key="1">
    <source>
        <dbReference type="EMBL" id="KGA94241.1"/>
    </source>
</evidence>
<name>A0A094YLX9_9BACT</name>
<accession>A0A094YLX9</accession>
<dbReference type="EMBL" id="JPGK01000003">
    <property type="protein sequence ID" value="KGA94241.1"/>
    <property type="molecule type" value="Genomic_DNA"/>
</dbReference>
<sequence>MCHFHKLNKNIEIFIWPRVRYDVCLSKSAFVVLSLTKLFSSWGGL</sequence>
<proteinExistence type="predicted"/>